<dbReference type="GO" id="GO:0008654">
    <property type="term" value="P:phospholipid biosynthetic process"/>
    <property type="evidence" value="ECO:0007669"/>
    <property type="project" value="InterPro"/>
</dbReference>
<evidence type="ECO:0000313" key="2">
    <source>
        <dbReference type="EMBL" id="QXO95350.1"/>
    </source>
</evidence>
<feature type="domain" description="DAGKc" evidence="1">
    <location>
        <begin position="1"/>
        <end position="121"/>
    </location>
</feature>
<dbReference type="PROSITE" id="PS50146">
    <property type="entry name" value="DAGK"/>
    <property type="match status" value="1"/>
</dbReference>
<dbReference type="SMART" id="SM00046">
    <property type="entry name" value="DAGKc"/>
    <property type="match status" value="1"/>
</dbReference>
<dbReference type="PANTHER" id="PTHR30492:SF0">
    <property type="entry name" value="METHYLGLYOXAL SYNTHASE"/>
    <property type="match status" value="1"/>
</dbReference>
<protein>
    <submittedName>
        <fullName evidence="2">YegS/Rv2252/BmrU family lipid kinase</fullName>
    </submittedName>
</protein>
<keyword evidence="2" id="KW-0808">Transferase</keyword>
<name>A0A8F5ZFC1_METHU</name>
<proteinExistence type="predicted"/>
<dbReference type="GO" id="GO:0005524">
    <property type="term" value="F:ATP binding"/>
    <property type="evidence" value="ECO:0007669"/>
    <property type="project" value="InterPro"/>
</dbReference>
<dbReference type="InterPro" id="IPR005218">
    <property type="entry name" value="Diacylglycerol/lipid_kinase"/>
</dbReference>
<dbReference type="NCBIfam" id="TIGR00147">
    <property type="entry name" value="YegS/Rv2252/BmrU family lipid kinase"/>
    <property type="match status" value="1"/>
</dbReference>
<evidence type="ECO:0000259" key="1">
    <source>
        <dbReference type="PROSITE" id="PS50146"/>
    </source>
</evidence>
<dbReference type="InterPro" id="IPR045540">
    <property type="entry name" value="YegS/DAGK_C"/>
</dbReference>
<dbReference type="Pfam" id="PF19279">
    <property type="entry name" value="YegS_C"/>
    <property type="match status" value="1"/>
</dbReference>
<accession>A0A8F5ZFC1</accession>
<dbReference type="Proteomes" id="UP000694228">
    <property type="component" value="Chromosome"/>
</dbReference>
<keyword evidence="2" id="KW-0418">Kinase</keyword>
<dbReference type="GO" id="GO:0005829">
    <property type="term" value="C:cytosol"/>
    <property type="evidence" value="ECO:0007669"/>
    <property type="project" value="TreeGrafter"/>
</dbReference>
<dbReference type="EMBL" id="CP077107">
    <property type="protein sequence ID" value="QXO95350.1"/>
    <property type="molecule type" value="Genomic_DNA"/>
</dbReference>
<dbReference type="GO" id="GO:0019242">
    <property type="term" value="P:methylglyoxal biosynthetic process"/>
    <property type="evidence" value="ECO:0007669"/>
    <property type="project" value="InterPro"/>
</dbReference>
<organism evidence="2 3">
    <name type="scientific">Methanospirillum hungatei</name>
    <dbReference type="NCBI Taxonomy" id="2203"/>
    <lineage>
        <taxon>Archaea</taxon>
        <taxon>Methanobacteriati</taxon>
        <taxon>Methanobacteriota</taxon>
        <taxon>Stenosarchaea group</taxon>
        <taxon>Methanomicrobia</taxon>
        <taxon>Methanomicrobiales</taxon>
        <taxon>Methanospirillaceae</taxon>
        <taxon>Methanospirillum</taxon>
    </lineage>
</organism>
<dbReference type="AlphaFoldDB" id="A0A8F5ZFC1"/>
<dbReference type="InterPro" id="IPR001206">
    <property type="entry name" value="Diacylglycerol_kinase_cat_dom"/>
</dbReference>
<dbReference type="InterPro" id="IPR004363">
    <property type="entry name" value="Methylgl_synth"/>
</dbReference>
<sequence>MNTYSRKGEKLFFEALDLFHKYGIDIVASYPVRKPERLKQVVSEVISDGYRLIIIGGGDGTFNSVIDLFVHQDVVLGILPFGTANNFARSMGIPMSLEKAIEVIACGKVVDVDIGVINGQYFLNIATVGFSHAIISATPRRLKRYLGMISYLLYETRYLISQELFSCSITIAGQTKTIHTRQLIIANGSFYGARKITPDAHIDNKTLLIFAMETDSEWQGLKFWIGFILGRHLKFPESRLFKVQSACIVTDPFKYVIMGGEKVTRTPVQLSIDEEAIKVLAPSIFKDHDEDLSLS</sequence>
<reference evidence="2 3" key="1">
    <citation type="submission" date="2021-06" db="EMBL/GenBank/DDBJ databases">
        <title>Complete genome sequence of the secondary alcohol utilizing methanogen Methanospirillum hungatei strain GP1.</title>
        <authorList>
            <person name="Day L.A."/>
            <person name="Costa K.C."/>
        </authorList>
    </citation>
    <scope>NUCLEOTIDE SEQUENCE [LARGE SCALE GENOMIC DNA]</scope>
    <source>
        <strain evidence="2 3">GP1</strain>
    </source>
</reference>
<gene>
    <name evidence="2" type="ORF">KSK55_02800</name>
</gene>
<dbReference type="OrthoDB" id="57577at2157"/>
<dbReference type="GO" id="GO:0008929">
    <property type="term" value="F:methylglyoxal synthase activity"/>
    <property type="evidence" value="ECO:0007669"/>
    <property type="project" value="InterPro"/>
</dbReference>
<dbReference type="GO" id="GO:0016301">
    <property type="term" value="F:kinase activity"/>
    <property type="evidence" value="ECO:0007669"/>
    <property type="project" value="UniProtKB-KW"/>
</dbReference>
<evidence type="ECO:0000313" key="3">
    <source>
        <dbReference type="Proteomes" id="UP000694228"/>
    </source>
</evidence>
<dbReference type="Pfam" id="PF00781">
    <property type="entry name" value="DAGK_cat"/>
    <property type="match status" value="1"/>
</dbReference>
<dbReference type="PANTHER" id="PTHR30492">
    <property type="entry name" value="METHYLGLYOXAL SYNTHASE"/>
    <property type="match status" value="1"/>
</dbReference>